<gene>
    <name evidence="2" type="ORF">KDM92_05130</name>
</gene>
<evidence type="ECO:0000313" key="3">
    <source>
        <dbReference type="Proteomes" id="UP000680158"/>
    </source>
</evidence>
<feature type="signal peptide" evidence="1">
    <location>
        <begin position="1"/>
        <end position="23"/>
    </location>
</feature>
<dbReference type="Proteomes" id="UP000680158">
    <property type="component" value="Unassembled WGS sequence"/>
</dbReference>
<keyword evidence="3" id="KW-1185">Reference proteome</keyword>
<reference evidence="2 3" key="1">
    <citation type="submission" date="2021-04" db="EMBL/GenBank/DDBJ databases">
        <title>novel species isolated from subtropical streams in China.</title>
        <authorList>
            <person name="Lu H."/>
        </authorList>
    </citation>
    <scope>NUCLEOTIDE SEQUENCE [LARGE SCALE GENOMIC DNA]</scope>
    <source>
        <strain evidence="2 3">BYS107W</strain>
    </source>
</reference>
<sequence length="148" mass="16861">MKFFLKPIFWISILASLSHPVFAQVQQHKEFAAVDQTMQTMMQAFRAGRADIALQVARKDAIVLGYSNRQQKVVTQSGEEWVQGFPGHPAEDEAQRHRQYTILDISDLGAVVKVTLDYPQWQGVDYLALNKIDGQWKIVSKSWSGVRK</sequence>
<organism evidence="2 3">
    <name type="scientific">Undibacterium baiyunense</name>
    <dbReference type="NCBI Taxonomy" id="2828731"/>
    <lineage>
        <taxon>Bacteria</taxon>
        <taxon>Pseudomonadati</taxon>
        <taxon>Pseudomonadota</taxon>
        <taxon>Betaproteobacteria</taxon>
        <taxon>Burkholderiales</taxon>
        <taxon>Oxalobacteraceae</taxon>
        <taxon>Undibacterium</taxon>
    </lineage>
</organism>
<dbReference type="InterPro" id="IPR032710">
    <property type="entry name" value="NTF2-like_dom_sf"/>
</dbReference>
<evidence type="ECO:0000313" key="2">
    <source>
        <dbReference type="EMBL" id="MBR7745954.1"/>
    </source>
</evidence>
<dbReference type="SUPFAM" id="SSF54427">
    <property type="entry name" value="NTF2-like"/>
    <property type="match status" value="1"/>
</dbReference>
<evidence type="ECO:0000256" key="1">
    <source>
        <dbReference type="SAM" id="SignalP"/>
    </source>
</evidence>
<dbReference type="InterPro" id="IPR039437">
    <property type="entry name" value="FrzH/put_lumazine-bd"/>
</dbReference>
<protein>
    <submittedName>
        <fullName evidence="2">Nuclear transport factor 2 family protein</fullName>
    </submittedName>
</protein>
<dbReference type="EMBL" id="JAGSPM010000002">
    <property type="protein sequence ID" value="MBR7745954.1"/>
    <property type="molecule type" value="Genomic_DNA"/>
</dbReference>
<dbReference type="Gene3D" id="3.10.450.50">
    <property type="match status" value="1"/>
</dbReference>
<keyword evidence="1" id="KW-0732">Signal</keyword>
<comment type="caution">
    <text evidence="2">The sequence shown here is derived from an EMBL/GenBank/DDBJ whole genome shotgun (WGS) entry which is preliminary data.</text>
</comment>
<name>A0A941I3F2_9BURK</name>
<feature type="chain" id="PRO_5037234960" evidence="1">
    <location>
        <begin position="24"/>
        <end position="148"/>
    </location>
</feature>
<proteinExistence type="predicted"/>
<dbReference type="RefSeq" id="WP_212683307.1">
    <property type="nucleotide sequence ID" value="NZ_JAGSPM010000002.1"/>
</dbReference>
<dbReference type="AlphaFoldDB" id="A0A941I3F2"/>
<accession>A0A941I3F2</accession>
<dbReference type="Pfam" id="PF12893">
    <property type="entry name" value="Lumazine_bd_2"/>
    <property type="match status" value="1"/>
</dbReference>